<evidence type="ECO:0000256" key="8">
    <source>
        <dbReference type="ARBA" id="ARBA00022840"/>
    </source>
</evidence>
<dbReference type="Gene3D" id="3.40.1190.20">
    <property type="match status" value="1"/>
</dbReference>
<evidence type="ECO:0000256" key="9">
    <source>
        <dbReference type="ARBA" id="ARBA00022842"/>
    </source>
</evidence>
<keyword evidence="6 11" id="KW-0547">Nucleotide-binding</keyword>
<gene>
    <name evidence="11" type="primary">thiM</name>
    <name evidence="12" type="ORF">DKK78_09345</name>
</gene>
<evidence type="ECO:0000256" key="7">
    <source>
        <dbReference type="ARBA" id="ARBA00022777"/>
    </source>
</evidence>
<dbReference type="HAMAP" id="MF_00228">
    <property type="entry name" value="Thz_kinase"/>
    <property type="match status" value="1"/>
</dbReference>
<keyword evidence="8 11" id="KW-0067">ATP-binding</keyword>
<comment type="catalytic activity">
    <reaction evidence="1 11">
        <text>5-(2-hydroxyethyl)-4-methylthiazole + ATP = 4-methyl-5-(2-phosphooxyethyl)-thiazole + ADP + H(+)</text>
        <dbReference type="Rhea" id="RHEA:24212"/>
        <dbReference type="ChEBI" id="CHEBI:15378"/>
        <dbReference type="ChEBI" id="CHEBI:17957"/>
        <dbReference type="ChEBI" id="CHEBI:30616"/>
        <dbReference type="ChEBI" id="CHEBI:58296"/>
        <dbReference type="ChEBI" id="CHEBI:456216"/>
        <dbReference type="EC" id="2.7.1.50"/>
    </reaction>
</comment>
<evidence type="ECO:0000256" key="4">
    <source>
        <dbReference type="ARBA" id="ARBA00022679"/>
    </source>
</evidence>
<dbReference type="InterPro" id="IPR029056">
    <property type="entry name" value="Ribokinase-like"/>
</dbReference>
<dbReference type="GO" id="GO:0000287">
    <property type="term" value="F:magnesium ion binding"/>
    <property type="evidence" value="ECO:0007669"/>
    <property type="project" value="UniProtKB-UniRule"/>
</dbReference>
<dbReference type="PRINTS" id="PR01099">
    <property type="entry name" value="HYETHTZKNASE"/>
</dbReference>
<evidence type="ECO:0000256" key="1">
    <source>
        <dbReference type="ARBA" id="ARBA00001771"/>
    </source>
</evidence>
<keyword evidence="13" id="KW-1185">Reference proteome</keyword>
<keyword evidence="4 11" id="KW-0808">Transferase</keyword>
<dbReference type="PIRSF" id="PIRSF000513">
    <property type="entry name" value="Thz_kinase"/>
    <property type="match status" value="1"/>
</dbReference>
<comment type="pathway">
    <text evidence="3 11">Cofactor biosynthesis; thiamine diphosphate biosynthesis; 4-methyl-5-(2-phosphoethyl)-thiazole from 5-(2-hydroxyethyl)-4-methylthiazole: step 1/1.</text>
</comment>
<proteinExistence type="inferred from homology"/>
<evidence type="ECO:0000256" key="11">
    <source>
        <dbReference type="HAMAP-Rule" id="MF_00228"/>
    </source>
</evidence>
<keyword evidence="7 11" id="KW-0418">Kinase</keyword>
<dbReference type="InterPro" id="IPR000417">
    <property type="entry name" value="Hyethyz_kinase"/>
</dbReference>
<evidence type="ECO:0000256" key="10">
    <source>
        <dbReference type="ARBA" id="ARBA00022977"/>
    </source>
</evidence>
<dbReference type="Proteomes" id="UP000247673">
    <property type="component" value="Unassembled WGS sequence"/>
</dbReference>
<feature type="binding site" evidence="11">
    <location>
        <position position="173"/>
    </location>
    <ligand>
        <name>ATP</name>
        <dbReference type="ChEBI" id="CHEBI:30616"/>
    </ligand>
</feature>
<dbReference type="NCBIfam" id="NF006830">
    <property type="entry name" value="PRK09355.1"/>
    <property type="match status" value="1"/>
</dbReference>
<dbReference type="OrthoDB" id="8909021at2"/>
<evidence type="ECO:0000256" key="3">
    <source>
        <dbReference type="ARBA" id="ARBA00004868"/>
    </source>
</evidence>
<evidence type="ECO:0000313" key="12">
    <source>
        <dbReference type="EMBL" id="PXY90582.1"/>
    </source>
</evidence>
<comment type="cofactor">
    <cofactor evidence="2 11">
        <name>Mg(2+)</name>
        <dbReference type="ChEBI" id="CHEBI:18420"/>
    </cofactor>
</comment>
<dbReference type="EC" id="2.7.1.50" evidence="11"/>
<comment type="caution">
    <text evidence="12">The sequence shown here is derived from an EMBL/GenBank/DDBJ whole genome shotgun (WGS) entry which is preliminary data.</text>
</comment>
<comment type="similarity">
    <text evidence="11">Belongs to the Thz kinase family.</text>
</comment>
<dbReference type="GO" id="GO:0009228">
    <property type="term" value="P:thiamine biosynthetic process"/>
    <property type="evidence" value="ECO:0007669"/>
    <property type="project" value="UniProtKB-KW"/>
</dbReference>
<dbReference type="AlphaFoldDB" id="A0A2V4DYT2"/>
<keyword evidence="10 11" id="KW-0784">Thiamine biosynthesis</keyword>
<protein>
    <recommendedName>
        <fullName evidence="11">Hydroxyethylthiazole kinase</fullName>
        <ecNumber evidence="11">2.7.1.50</ecNumber>
    </recommendedName>
    <alternativeName>
        <fullName evidence="11">4-methyl-5-beta-hydroxyethylthiazole kinase</fullName>
        <shortName evidence="11">TH kinase</shortName>
        <shortName evidence="11">Thz kinase</shortName>
    </alternativeName>
</protein>
<evidence type="ECO:0000256" key="5">
    <source>
        <dbReference type="ARBA" id="ARBA00022723"/>
    </source>
</evidence>
<comment type="function">
    <text evidence="11">Catalyzes the phosphorylation of the hydroxyl group of 4-methyl-5-beta-hydroxyethylthiazole (THZ).</text>
</comment>
<feature type="binding site" evidence="11">
    <location>
        <position position="200"/>
    </location>
    <ligand>
        <name>substrate</name>
    </ligand>
</feature>
<dbReference type="GO" id="GO:0005524">
    <property type="term" value="F:ATP binding"/>
    <property type="evidence" value="ECO:0007669"/>
    <property type="project" value="UniProtKB-UniRule"/>
</dbReference>
<feature type="binding site" evidence="11">
    <location>
        <position position="127"/>
    </location>
    <ligand>
        <name>ATP</name>
        <dbReference type="ChEBI" id="CHEBI:30616"/>
    </ligand>
</feature>
<keyword evidence="9 11" id="KW-0460">Magnesium</keyword>
<reference evidence="12 13" key="1">
    <citation type="submission" date="2018-05" db="EMBL/GenBank/DDBJ databases">
        <title>Reference genomes for bee gut microbiota database.</title>
        <authorList>
            <person name="Ellegaard K.M."/>
        </authorList>
    </citation>
    <scope>NUCLEOTIDE SEQUENCE [LARGE SCALE GENOMIC DNA]</scope>
    <source>
        <strain evidence="12 13">ESL0172</strain>
    </source>
</reference>
<evidence type="ECO:0000256" key="2">
    <source>
        <dbReference type="ARBA" id="ARBA00001946"/>
    </source>
</evidence>
<dbReference type="UniPathway" id="UPA00060">
    <property type="reaction ID" value="UER00139"/>
</dbReference>
<dbReference type="GO" id="GO:0004417">
    <property type="term" value="F:hydroxyethylthiazole kinase activity"/>
    <property type="evidence" value="ECO:0007669"/>
    <property type="project" value="UniProtKB-UniRule"/>
</dbReference>
<organism evidence="12 13">
    <name type="scientific">Gilliamella apis</name>
    <dbReference type="NCBI Taxonomy" id="1970738"/>
    <lineage>
        <taxon>Bacteria</taxon>
        <taxon>Pseudomonadati</taxon>
        <taxon>Pseudomonadota</taxon>
        <taxon>Gammaproteobacteria</taxon>
        <taxon>Orbales</taxon>
        <taxon>Orbaceae</taxon>
        <taxon>Gilliamella</taxon>
    </lineage>
</organism>
<evidence type="ECO:0000256" key="6">
    <source>
        <dbReference type="ARBA" id="ARBA00022741"/>
    </source>
</evidence>
<evidence type="ECO:0000313" key="13">
    <source>
        <dbReference type="Proteomes" id="UP000247673"/>
    </source>
</evidence>
<sequence>MSTIQLFQNNDAIPFIEQVKQQRPLVHCITNDVVQNFTANVLLAIGASPAMVVAKQEVEDFVTIASSLLINIGTIDEHSANSMLLAAAKAEQTQTPWVLDPVAVGAALKYRTEIAKQLITFRPSVIRGNASEILALSGQQSSSKGPDGLDSTDSALNAAILLAQKYQTIVAITGEIDYVTDGQQIYSIAGGDIALTRVTGTGCSLSAMVAAFIATTSNRLTATATACFMMKKAGELANKQSGLGTFAMAIIDQLSLFKQNYQ</sequence>
<dbReference type="NCBIfam" id="TIGR00694">
    <property type="entry name" value="thiM"/>
    <property type="match status" value="1"/>
</dbReference>
<keyword evidence="5 11" id="KW-0479">Metal-binding</keyword>
<dbReference type="GO" id="GO:0009229">
    <property type="term" value="P:thiamine diphosphate biosynthetic process"/>
    <property type="evidence" value="ECO:0007669"/>
    <property type="project" value="UniProtKB-UniRule"/>
</dbReference>
<accession>A0A2V4DYT2</accession>
<dbReference type="CDD" id="cd01170">
    <property type="entry name" value="THZ_kinase"/>
    <property type="match status" value="1"/>
</dbReference>
<feature type="binding site" evidence="11">
    <location>
        <position position="51"/>
    </location>
    <ligand>
        <name>substrate</name>
    </ligand>
</feature>
<name>A0A2V4DYT2_9GAMM</name>
<dbReference type="EMBL" id="QGLO01000006">
    <property type="protein sequence ID" value="PXY90582.1"/>
    <property type="molecule type" value="Genomic_DNA"/>
</dbReference>
<dbReference type="Pfam" id="PF02110">
    <property type="entry name" value="HK"/>
    <property type="match status" value="1"/>
</dbReference>
<dbReference type="SUPFAM" id="SSF53613">
    <property type="entry name" value="Ribokinase-like"/>
    <property type="match status" value="1"/>
</dbReference>